<accession>A0A2J6WEV0</accession>
<evidence type="ECO:0000256" key="5">
    <source>
        <dbReference type="ARBA" id="ARBA00022741"/>
    </source>
</evidence>
<comment type="catalytic activity">
    <reaction evidence="8 9">
        <text>butanoate + ATP = butanoyl phosphate + ADP</text>
        <dbReference type="Rhea" id="RHEA:13585"/>
        <dbReference type="ChEBI" id="CHEBI:17968"/>
        <dbReference type="ChEBI" id="CHEBI:30616"/>
        <dbReference type="ChEBI" id="CHEBI:58079"/>
        <dbReference type="ChEBI" id="CHEBI:456216"/>
        <dbReference type="EC" id="2.7.2.7"/>
    </reaction>
</comment>
<evidence type="ECO:0000256" key="8">
    <source>
        <dbReference type="ARBA" id="ARBA00048596"/>
    </source>
</evidence>
<dbReference type="PROSITE" id="PS01076">
    <property type="entry name" value="ACETATE_KINASE_2"/>
    <property type="match status" value="1"/>
</dbReference>
<dbReference type="GO" id="GO:0006083">
    <property type="term" value="P:acetate metabolic process"/>
    <property type="evidence" value="ECO:0007669"/>
    <property type="project" value="TreeGrafter"/>
</dbReference>
<dbReference type="GO" id="GO:0005524">
    <property type="term" value="F:ATP binding"/>
    <property type="evidence" value="ECO:0007669"/>
    <property type="project" value="UniProtKB-KW"/>
</dbReference>
<evidence type="ECO:0000256" key="9">
    <source>
        <dbReference type="HAMAP-Rule" id="MF_00542"/>
    </source>
</evidence>
<dbReference type="EC" id="2.7.2.7" evidence="9"/>
<dbReference type="EMBL" id="PNIL01000032">
    <property type="protein sequence ID" value="PMP67896.1"/>
    <property type="molecule type" value="Genomic_DNA"/>
</dbReference>
<comment type="similarity">
    <text evidence="2 9 10">Belongs to the acetokinase family.</text>
</comment>
<protein>
    <recommendedName>
        <fullName evidence="9">Probable butyrate kinase</fullName>
        <shortName evidence="9">BK</shortName>
        <ecNumber evidence="9">2.7.2.7</ecNumber>
    </recommendedName>
    <alternativeName>
        <fullName evidence="9">Branched-chain carboxylic acid kinase</fullName>
    </alternativeName>
</protein>
<dbReference type="RefSeq" id="WP_424597416.1">
    <property type="nucleotide sequence ID" value="NZ_JBNARP010000084.1"/>
</dbReference>
<dbReference type="InterPro" id="IPR011245">
    <property type="entry name" value="Butyrate_kin"/>
</dbReference>
<dbReference type="PIRSF" id="PIRSF036458">
    <property type="entry name" value="Butyrate_kin"/>
    <property type="match status" value="1"/>
</dbReference>
<dbReference type="Pfam" id="PF00871">
    <property type="entry name" value="Acetate_kinase"/>
    <property type="match status" value="1"/>
</dbReference>
<dbReference type="GO" id="GO:0005737">
    <property type="term" value="C:cytoplasm"/>
    <property type="evidence" value="ECO:0007669"/>
    <property type="project" value="UniProtKB-SubCell"/>
</dbReference>
<evidence type="ECO:0000256" key="6">
    <source>
        <dbReference type="ARBA" id="ARBA00022777"/>
    </source>
</evidence>
<gene>
    <name evidence="9 11" type="primary">buk</name>
    <name evidence="11" type="ORF">C0189_02350</name>
</gene>
<dbReference type="NCBIfam" id="NF002834">
    <property type="entry name" value="PRK03011.1-5"/>
    <property type="match status" value="1"/>
</dbReference>
<dbReference type="SUPFAM" id="SSF53067">
    <property type="entry name" value="Actin-like ATPase domain"/>
    <property type="match status" value="2"/>
</dbReference>
<dbReference type="PANTHER" id="PTHR21060:SF3">
    <property type="entry name" value="BUTYRATE KINASE 2-RELATED"/>
    <property type="match status" value="1"/>
</dbReference>
<evidence type="ECO:0000256" key="2">
    <source>
        <dbReference type="ARBA" id="ARBA00008748"/>
    </source>
</evidence>
<dbReference type="Gene3D" id="3.30.420.40">
    <property type="match status" value="2"/>
</dbReference>
<keyword evidence="5 9" id="KW-0547">Nucleotide-binding</keyword>
<dbReference type="InterPro" id="IPR043129">
    <property type="entry name" value="ATPase_NBD"/>
</dbReference>
<comment type="subcellular location">
    <subcellularLocation>
        <location evidence="1 9">Cytoplasm</location>
    </subcellularLocation>
</comment>
<keyword evidence="7 9" id="KW-0067">ATP-binding</keyword>
<organism evidence="11 12">
    <name type="scientific">Caldisericum exile</name>
    <dbReference type="NCBI Taxonomy" id="693075"/>
    <lineage>
        <taxon>Bacteria</taxon>
        <taxon>Pseudomonadati</taxon>
        <taxon>Caldisericota/Cryosericota group</taxon>
        <taxon>Caldisericota</taxon>
        <taxon>Caldisericia</taxon>
        <taxon>Caldisericales</taxon>
        <taxon>Caldisericaceae</taxon>
        <taxon>Caldisericum</taxon>
    </lineage>
</organism>
<evidence type="ECO:0000313" key="11">
    <source>
        <dbReference type="EMBL" id="PMP67896.1"/>
    </source>
</evidence>
<dbReference type="HAMAP" id="MF_00542">
    <property type="entry name" value="Butyrate_kinase"/>
    <property type="match status" value="1"/>
</dbReference>
<sequence>MKILVINPGSTSTKIAVYDMDKELFSKSIEHSKEELAPFKKISDQLEFRKETILKALKEAGFDLSEFACISARGGNIHPVPSGTYIVNEKMVQDMLSLKYGAHPSNLGAPIAYELARQYNIPAFIVDPVVVDEMEMVNKITGLKGILRQAKDHPLNQKAVSREVAKSLGKKYEECNFVVAHLGGGISVAAHRKGRIIDVNNALNGDGPFSPERAGDLPNVSVVEMCFSGNYTKEEILKMLAGNGGFVSHLGTNSLKEVLSRIEQGDEYAKLVYDAMVLQISKWIGIMAVVLKGEVDGVILTGGMAKSEKLVNDIKEYVKFIAPVYTVAGEFEMKALMEGALRVLRGEEEAKTYE</sequence>
<dbReference type="PANTHER" id="PTHR21060">
    <property type="entry name" value="ACETATE KINASE"/>
    <property type="match status" value="1"/>
</dbReference>
<evidence type="ECO:0000313" key="12">
    <source>
        <dbReference type="Proteomes" id="UP000237040"/>
    </source>
</evidence>
<keyword evidence="6 9" id="KW-0418">Kinase</keyword>
<dbReference type="GO" id="GO:0047761">
    <property type="term" value="F:butyrate kinase activity"/>
    <property type="evidence" value="ECO:0007669"/>
    <property type="project" value="UniProtKB-UniRule"/>
</dbReference>
<dbReference type="Proteomes" id="UP000237040">
    <property type="component" value="Unassembled WGS sequence"/>
</dbReference>
<dbReference type="GO" id="GO:0008776">
    <property type="term" value="F:acetate kinase activity"/>
    <property type="evidence" value="ECO:0007669"/>
    <property type="project" value="TreeGrafter"/>
</dbReference>
<keyword evidence="3 9" id="KW-0963">Cytoplasm</keyword>
<dbReference type="InterPro" id="IPR000890">
    <property type="entry name" value="Aliphatic_acid_kin_short-chain"/>
</dbReference>
<dbReference type="InterPro" id="IPR023865">
    <property type="entry name" value="Aliphatic_acid_kinase_CS"/>
</dbReference>
<proteinExistence type="inferred from homology"/>
<dbReference type="NCBIfam" id="TIGR02707">
    <property type="entry name" value="butyr_kinase"/>
    <property type="match status" value="1"/>
</dbReference>
<dbReference type="CDD" id="cd24011">
    <property type="entry name" value="ASKHA_NBD_BK"/>
    <property type="match status" value="1"/>
</dbReference>
<comment type="caution">
    <text evidence="11">The sequence shown here is derived from an EMBL/GenBank/DDBJ whole genome shotgun (WGS) entry which is preliminary data.</text>
</comment>
<reference evidence="11 12" key="1">
    <citation type="submission" date="2018-01" db="EMBL/GenBank/DDBJ databases">
        <title>Metagenomic assembled genomes from two thermal pools in the Uzon Caldera, Kamchatka, Russia.</title>
        <authorList>
            <person name="Wilkins L."/>
            <person name="Ettinger C."/>
        </authorList>
    </citation>
    <scope>NUCLEOTIDE SEQUENCE [LARGE SCALE GENOMIC DNA]</scope>
    <source>
        <strain evidence="11">ZAV-07</strain>
    </source>
</reference>
<dbReference type="PRINTS" id="PR00471">
    <property type="entry name" value="ACETATEKNASE"/>
</dbReference>
<evidence type="ECO:0000256" key="3">
    <source>
        <dbReference type="ARBA" id="ARBA00022490"/>
    </source>
</evidence>
<evidence type="ECO:0000256" key="10">
    <source>
        <dbReference type="RuleBase" id="RU003835"/>
    </source>
</evidence>
<name>A0A2J6WEV0_9BACT</name>
<evidence type="ECO:0000256" key="7">
    <source>
        <dbReference type="ARBA" id="ARBA00022840"/>
    </source>
</evidence>
<dbReference type="AlphaFoldDB" id="A0A2J6WEV0"/>
<evidence type="ECO:0000256" key="4">
    <source>
        <dbReference type="ARBA" id="ARBA00022679"/>
    </source>
</evidence>
<dbReference type="PROSITE" id="PS01075">
    <property type="entry name" value="ACETATE_KINASE_1"/>
    <property type="match status" value="1"/>
</dbReference>
<keyword evidence="4 9" id="KW-0808">Transferase</keyword>
<evidence type="ECO:0000256" key="1">
    <source>
        <dbReference type="ARBA" id="ARBA00004496"/>
    </source>
</evidence>